<reference evidence="2 3" key="1">
    <citation type="submission" date="2015-03" db="EMBL/GenBank/DDBJ databases">
        <title>RNA-seq based gene annotation and comparative genomics of four Zymoseptoria species reveal species-specific pathogenicity related genes and transposable element activity.</title>
        <authorList>
            <person name="Grandaubert J."/>
            <person name="Bhattacharyya A."/>
            <person name="Stukenbrock E.H."/>
        </authorList>
    </citation>
    <scope>NUCLEOTIDE SEQUENCE [LARGE SCALE GENOMIC DNA]</scope>
    <source>
        <strain evidence="2 3">Zb18110</strain>
    </source>
</reference>
<feature type="compositionally biased region" description="Acidic residues" evidence="1">
    <location>
        <begin position="69"/>
        <end position="82"/>
    </location>
</feature>
<accession>A0A0F4GAN0</accession>
<evidence type="ECO:0000313" key="2">
    <source>
        <dbReference type="EMBL" id="KJX94423.1"/>
    </source>
</evidence>
<sequence>MEYFADEDVAMQEVRQIYRDHGWPDSFRREECHVALEEWDRTIRERMSVPGHNLHEVTWKPPAKPQWYSDDEEDSDEDEDELKDAGKESQVETSNVDAK</sequence>
<dbReference type="EMBL" id="LAFY01004154">
    <property type="protein sequence ID" value="KJX94423.1"/>
    <property type="molecule type" value="Genomic_DNA"/>
</dbReference>
<proteinExistence type="predicted"/>
<feature type="region of interest" description="Disordered" evidence="1">
    <location>
        <begin position="50"/>
        <end position="99"/>
    </location>
</feature>
<evidence type="ECO:0000313" key="3">
    <source>
        <dbReference type="Proteomes" id="UP000033647"/>
    </source>
</evidence>
<organism evidence="2 3">
    <name type="scientific">Zymoseptoria brevis</name>
    <dbReference type="NCBI Taxonomy" id="1047168"/>
    <lineage>
        <taxon>Eukaryota</taxon>
        <taxon>Fungi</taxon>
        <taxon>Dikarya</taxon>
        <taxon>Ascomycota</taxon>
        <taxon>Pezizomycotina</taxon>
        <taxon>Dothideomycetes</taxon>
        <taxon>Dothideomycetidae</taxon>
        <taxon>Mycosphaerellales</taxon>
        <taxon>Mycosphaerellaceae</taxon>
        <taxon>Zymoseptoria</taxon>
    </lineage>
</organism>
<name>A0A0F4GAN0_9PEZI</name>
<comment type="caution">
    <text evidence="2">The sequence shown here is derived from an EMBL/GenBank/DDBJ whole genome shotgun (WGS) entry which is preliminary data.</text>
</comment>
<keyword evidence="3" id="KW-1185">Reference proteome</keyword>
<gene>
    <name evidence="2" type="ORF">TI39_contig4195g00014</name>
</gene>
<dbReference type="Proteomes" id="UP000033647">
    <property type="component" value="Unassembled WGS sequence"/>
</dbReference>
<evidence type="ECO:0000256" key="1">
    <source>
        <dbReference type="SAM" id="MobiDB-lite"/>
    </source>
</evidence>
<dbReference type="OrthoDB" id="5343383at2759"/>
<dbReference type="AlphaFoldDB" id="A0A0F4GAN0"/>
<protein>
    <submittedName>
        <fullName evidence="2">Uncharacterized protein</fullName>
    </submittedName>
</protein>